<protein>
    <submittedName>
        <fullName evidence="2">Uncharacterized protein</fullName>
    </submittedName>
</protein>
<dbReference type="EMBL" id="NEDP02004182">
    <property type="protein sequence ID" value="OWF46484.1"/>
    <property type="molecule type" value="Genomic_DNA"/>
</dbReference>
<organism evidence="2 3">
    <name type="scientific">Mizuhopecten yessoensis</name>
    <name type="common">Japanese scallop</name>
    <name type="synonym">Patinopecten yessoensis</name>
    <dbReference type="NCBI Taxonomy" id="6573"/>
    <lineage>
        <taxon>Eukaryota</taxon>
        <taxon>Metazoa</taxon>
        <taxon>Spiralia</taxon>
        <taxon>Lophotrochozoa</taxon>
        <taxon>Mollusca</taxon>
        <taxon>Bivalvia</taxon>
        <taxon>Autobranchia</taxon>
        <taxon>Pteriomorphia</taxon>
        <taxon>Pectinida</taxon>
        <taxon>Pectinoidea</taxon>
        <taxon>Pectinidae</taxon>
        <taxon>Mizuhopecten</taxon>
    </lineage>
</organism>
<evidence type="ECO:0000313" key="2">
    <source>
        <dbReference type="EMBL" id="OWF46484.1"/>
    </source>
</evidence>
<dbReference type="Proteomes" id="UP000242188">
    <property type="component" value="Unassembled WGS sequence"/>
</dbReference>
<keyword evidence="3" id="KW-1185">Reference proteome</keyword>
<sequence>MTKDQKKIPDQGSSRCSRLKKTIKDKCKVIGETTMYYGNAGSVQVLSPIPGSPSPDSEPRRDHIRPESPRRESLVRTSNKANIRKTMTGKKSSTQKRTKGTMSDYSLPPIKNVPTMTPTKKMADKNLKEFTSTETCKPINMPGFKARGRKITSKNKMSSVIADLPGKEPAEKLMMGTRRIQSMSSKSIALSEERIRLPVPRGARMIPYSVKVLPPQYMIMNRTNLPPIGVRSMAAW</sequence>
<dbReference type="OrthoDB" id="10461191at2759"/>
<feature type="region of interest" description="Disordered" evidence="1">
    <location>
        <begin position="41"/>
        <end position="118"/>
    </location>
</feature>
<comment type="caution">
    <text evidence="2">The sequence shown here is derived from an EMBL/GenBank/DDBJ whole genome shotgun (WGS) entry which is preliminary data.</text>
</comment>
<name>A0A210QCN0_MIZYE</name>
<feature type="compositionally biased region" description="Basic and acidic residues" evidence="1">
    <location>
        <begin position="57"/>
        <end position="74"/>
    </location>
</feature>
<evidence type="ECO:0000313" key="3">
    <source>
        <dbReference type="Proteomes" id="UP000242188"/>
    </source>
</evidence>
<evidence type="ECO:0000256" key="1">
    <source>
        <dbReference type="SAM" id="MobiDB-lite"/>
    </source>
</evidence>
<reference evidence="2 3" key="1">
    <citation type="journal article" date="2017" name="Nat. Ecol. Evol.">
        <title>Scallop genome provides insights into evolution of bilaterian karyotype and development.</title>
        <authorList>
            <person name="Wang S."/>
            <person name="Zhang J."/>
            <person name="Jiao W."/>
            <person name="Li J."/>
            <person name="Xun X."/>
            <person name="Sun Y."/>
            <person name="Guo X."/>
            <person name="Huan P."/>
            <person name="Dong B."/>
            <person name="Zhang L."/>
            <person name="Hu X."/>
            <person name="Sun X."/>
            <person name="Wang J."/>
            <person name="Zhao C."/>
            <person name="Wang Y."/>
            <person name="Wang D."/>
            <person name="Huang X."/>
            <person name="Wang R."/>
            <person name="Lv J."/>
            <person name="Li Y."/>
            <person name="Zhang Z."/>
            <person name="Liu B."/>
            <person name="Lu W."/>
            <person name="Hui Y."/>
            <person name="Liang J."/>
            <person name="Zhou Z."/>
            <person name="Hou R."/>
            <person name="Li X."/>
            <person name="Liu Y."/>
            <person name="Li H."/>
            <person name="Ning X."/>
            <person name="Lin Y."/>
            <person name="Zhao L."/>
            <person name="Xing Q."/>
            <person name="Dou J."/>
            <person name="Li Y."/>
            <person name="Mao J."/>
            <person name="Guo H."/>
            <person name="Dou H."/>
            <person name="Li T."/>
            <person name="Mu C."/>
            <person name="Jiang W."/>
            <person name="Fu Q."/>
            <person name="Fu X."/>
            <person name="Miao Y."/>
            <person name="Liu J."/>
            <person name="Yu Q."/>
            <person name="Li R."/>
            <person name="Liao H."/>
            <person name="Li X."/>
            <person name="Kong Y."/>
            <person name="Jiang Z."/>
            <person name="Chourrout D."/>
            <person name="Li R."/>
            <person name="Bao Z."/>
        </authorList>
    </citation>
    <scope>NUCLEOTIDE SEQUENCE [LARGE SCALE GENOMIC DNA]</scope>
    <source>
        <strain evidence="2 3">PY_sf001</strain>
    </source>
</reference>
<proteinExistence type="predicted"/>
<accession>A0A210QCN0</accession>
<dbReference type="AlphaFoldDB" id="A0A210QCN0"/>
<gene>
    <name evidence="2" type="ORF">KP79_PYT05230</name>
</gene>